<protein>
    <submittedName>
        <fullName evidence="2">Uncharacterized protein</fullName>
    </submittedName>
</protein>
<organism evidence="2 3">
    <name type="scientific">Pisolithus tinctorius Marx 270</name>
    <dbReference type="NCBI Taxonomy" id="870435"/>
    <lineage>
        <taxon>Eukaryota</taxon>
        <taxon>Fungi</taxon>
        <taxon>Dikarya</taxon>
        <taxon>Basidiomycota</taxon>
        <taxon>Agaricomycotina</taxon>
        <taxon>Agaricomycetes</taxon>
        <taxon>Agaricomycetidae</taxon>
        <taxon>Boletales</taxon>
        <taxon>Sclerodermatineae</taxon>
        <taxon>Pisolithaceae</taxon>
        <taxon>Pisolithus</taxon>
    </lineage>
</organism>
<dbReference type="HOGENOM" id="CLU_2109994_0_0_1"/>
<gene>
    <name evidence="2" type="ORF">M404DRAFT_999958</name>
</gene>
<accession>A0A0C3PCD5</accession>
<evidence type="ECO:0000313" key="2">
    <source>
        <dbReference type="EMBL" id="KIO05354.1"/>
    </source>
</evidence>
<dbReference type="OrthoDB" id="10409657at2759"/>
<dbReference type="AlphaFoldDB" id="A0A0C3PCD5"/>
<evidence type="ECO:0000256" key="1">
    <source>
        <dbReference type="SAM" id="MobiDB-lite"/>
    </source>
</evidence>
<reference evidence="2 3" key="1">
    <citation type="submission" date="2014-04" db="EMBL/GenBank/DDBJ databases">
        <authorList>
            <consortium name="DOE Joint Genome Institute"/>
            <person name="Kuo A."/>
            <person name="Kohler A."/>
            <person name="Costa M.D."/>
            <person name="Nagy L.G."/>
            <person name="Floudas D."/>
            <person name="Copeland A."/>
            <person name="Barry K.W."/>
            <person name="Cichocki N."/>
            <person name="Veneault-Fourrey C."/>
            <person name="LaButti K."/>
            <person name="Lindquist E.A."/>
            <person name="Lipzen A."/>
            <person name="Lundell T."/>
            <person name="Morin E."/>
            <person name="Murat C."/>
            <person name="Sun H."/>
            <person name="Tunlid A."/>
            <person name="Henrissat B."/>
            <person name="Grigoriev I.V."/>
            <person name="Hibbett D.S."/>
            <person name="Martin F."/>
            <person name="Nordberg H.P."/>
            <person name="Cantor M.N."/>
            <person name="Hua S.X."/>
        </authorList>
    </citation>
    <scope>NUCLEOTIDE SEQUENCE [LARGE SCALE GENOMIC DNA]</scope>
    <source>
        <strain evidence="2 3">Marx 270</strain>
    </source>
</reference>
<feature type="compositionally biased region" description="Polar residues" evidence="1">
    <location>
        <begin position="21"/>
        <end position="30"/>
    </location>
</feature>
<sequence>MRVPADIAHLSLGRCSFRQPPSSMRFQPVSSPLARSVSPQDGQVSADLLVKADASAGSPLREQLKLSETNENCSENLKKAIDALEVEVKRLQNRVTMQNPITAELQQDQLQEFSK</sequence>
<feature type="region of interest" description="Disordered" evidence="1">
    <location>
        <begin position="21"/>
        <end position="42"/>
    </location>
</feature>
<reference evidence="3" key="2">
    <citation type="submission" date="2015-01" db="EMBL/GenBank/DDBJ databases">
        <title>Evolutionary Origins and Diversification of the Mycorrhizal Mutualists.</title>
        <authorList>
            <consortium name="DOE Joint Genome Institute"/>
            <consortium name="Mycorrhizal Genomics Consortium"/>
            <person name="Kohler A."/>
            <person name="Kuo A."/>
            <person name="Nagy L.G."/>
            <person name="Floudas D."/>
            <person name="Copeland A."/>
            <person name="Barry K.W."/>
            <person name="Cichocki N."/>
            <person name="Veneault-Fourrey C."/>
            <person name="LaButti K."/>
            <person name="Lindquist E.A."/>
            <person name="Lipzen A."/>
            <person name="Lundell T."/>
            <person name="Morin E."/>
            <person name="Murat C."/>
            <person name="Riley R."/>
            <person name="Ohm R."/>
            <person name="Sun H."/>
            <person name="Tunlid A."/>
            <person name="Henrissat B."/>
            <person name="Grigoriev I.V."/>
            <person name="Hibbett D.S."/>
            <person name="Martin F."/>
        </authorList>
    </citation>
    <scope>NUCLEOTIDE SEQUENCE [LARGE SCALE GENOMIC DNA]</scope>
    <source>
        <strain evidence="3">Marx 270</strain>
    </source>
</reference>
<name>A0A0C3PCD5_PISTI</name>
<keyword evidence="3" id="KW-1185">Reference proteome</keyword>
<dbReference type="EMBL" id="KN831967">
    <property type="protein sequence ID" value="KIO05354.1"/>
    <property type="molecule type" value="Genomic_DNA"/>
</dbReference>
<evidence type="ECO:0000313" key="3">
    <source>
        <dbReference type="Proteomes" id="UP000054217"/>
    </source>
</evidence>
<proteinExistence type="predicted"/>
<dbReference type="InParanoid" id="A0A0C3PCD5"/>
<dbReference type="Proteomes" id="UP000054217">
    <property type="component" value="Unassembled WGS sequence"/>
</dbReference>